<organism evidence="1 2">
    <name type="scientific">Gomphillus americanus</name>
    <dbReference type="NCBI Taxonomy" id="1940652"/>
    <lineage>
        <taxon>Eukaryota</taxon>
        <taxon>Fungi</taxon>
        <taxon>Dikarya</taxon>
        <taxon>Ascomycota</taxon>
        <taxon>Pezizomycotina</taxon>
        <taxon>Lecanoromycetes</taxon>
        <taxon>OSLEUM clade</taxon>
        <taxon>Ostropomycetidae</taxon>
        <taxon>Ostropales</taxon>
        <taxon>Graphidaceae</taxon>
        <taxon>Gomphilloideae</taxon>
        <taxon>Gomphillus</taxon>
    </lineage>
</organism>
<dbReference type="Proteomes" id="UP000664169">
    <property type="component" value="Unassembled WGS sequence"/>
</dbReference>
<protein>
    <submittedName>
        <fullName evidence="1">Uncharacterized protein</fullName>
    </submittedName>
</protein>
<name>A0A8H3F9V2_9LECA</name>
<evidence type="ECO:0000313" key="1">
    <source>
        <dbReference type="EMBL" id="CAF9918148.1"/>
    </source>
</evidence>
<reference evidence="1" key="1">
    <citation type="submission" date="2021-03" db="EMBL/GenBank/DDBJ databases">
        <authorList>
            <person name="Tagirdzhanova G."/>
        </authorList>
    </citation>
    <scope>NUCLEOTIDE SEQUENCE</scope>
</reference>
<accession>A0A8H3F9V2</accession>
<proteinExistence type="predicted"/>
<keyword evidence="2" id="KW-1185">Reference proteome</keyword>
<evidence type="ECO:0000313" key="2">
    <source>
        <dbReference type="Proteomes" id="UP000664169"/>
    </source>
</evidence>
<dbReference type="EMBL" id="CAJPDQ010000013">
    <property type="protein sequence ID" value="CAF9918148.1"/>
    <property type="molecule type" value="Genomic_DNA"/>
</dbReference>
<dbReference type="AlphaFoldDB" id="A0A8H3F9V2"/>
<comment type="caution">
    <text evidence="1">The sequence shown here is derived from an EMBL/GenBank/DDBJ whole genome shotgun (WGS) entry which is preliminary data.</text>
</comment>
<sequence>MSSPYTDLDCQTTEEWQTLIESLPQNFQQAGEQDVSGTTFLDVKDTEVSQEDWWNCGILDDTSVFPDNLSLDCLSPPTDSVQMEAVQNRLANLEALYHRQQEQLQRHKAFIANFQEWSKDANNALNQLSALAGIDLRPESTKALALRQCEKCGR</sequence>
<gene>
    <name evidence="1" type="ORF">GOMPHAMPRED_001435</name>
</gene>